<dbReference type="PANTHER" id="PTHR21485">
    <property type="entry name" value="HAD SUPERFAMILY MEMBERS CMAS AND KDSC"/>
    <property type="match status" value="1"/>
</dbReference>
<dbReference type="InterPro" id="IPR029044">
    <property type="entry name" value="Nucleotide-diphossugar_trans"/>
</dbReference>
<keyword evidence="2" id="KW-0808">Transferase</keyword>
<accession>M3IJJ2</accession>
<dbReference type="Gene3D" id="3.90.550.10">
    <property type="entry name" value="Spore Coat Polysaccharide Biosynthesis Protein SpsA, Chain A"/>
    <property type="match status" value="1"/>
</dbReference>
<dbReference type="AlphaFoldDB" id="M3IJJ2"/>
<evidence type="ECO:0000313" key="2">
    <source>
        <dbReference type="EMBL" id="EMG30246.1"/>
    </source>
</evidence>
<dbReference type="Proteomes" id="UP000011782">
    <property type="component" value="Unassembled WGS sequence"/>
</dbReference>
<dbReference type="InterPro" id="IPR050793">
    <property type="entry name" value="CMP-NeuNAc_synthase"/>
</dbReference>
<dbReference type="EMBL" id="AOTD01000193">
    <property type="protein sequence ID" value="EMG30246.1"/>
    <property type="molecule type" value="Genomic_DNA"/>
</dbReference>
<dbReference type="PANTHER" id="PTHR21485:SF6">
    <property type="entry name" value="N-ACYLNEURAMINATE CYTIDYLYLTRANSFERASE-RELATED"/>
    <property type="match status" value="1"/>
</dbReference>
<dbReference type="RefSeq" id="WP_002952832.1">
    <property type="nucleotide sequence ID" value="NZ_AOTD01000193.1"/>
</dbReference>
<gene>
    <name evidence="2" type="ORF">H740_07464</name>
</gene>
<dbReference type="InterPro" id="IPR003329">
    <property type="entry name" value="Cytidylyl_trans"/>
</dbReference>
<organism evidence="2 3">
    <name type="scientific">Campylobacter showae CC57C</name>
    <dbReference type="NCBI Taxonomy" id="1073353"/>
    <lineage>
        <taxon>Bacteria</taxon>
        <taxon>Pseudomonadati</taxon>
        <taxon>Campylobacterota</taxon>
        <taxon>Epsilonproteobacteria</taxon>
        <taxon>Campylobacterales</taxon>
        <taxon>Campylobacteraceae</taxon>
        <taxon>Campylobacter</taxon>
    </lineage>
</organism>
<protein>
    <submittedName>
        <fullName evidence="2">N-acylneuraminate cytidylyltransferase</fullName>
    </submittedName>
</protein>
<evidence type="ECO:0000313" key="3">
    <source>
        <dbReference type="Proteomes" id="UP000011782"/>
    </source>
</evidence>
<dbReference type="PATRIC" id="fig|1073353.3.peg.1605"/>
<proteinExistence type="inferred from homology"/>
<comment type="caution">
    <text evidence="2">The sequence shown here is derived from an EMBL/GenBank/DDBJ whole genome shotgun (WGS) entry which is preliminary data.</text>
</comment>
<keyword evidence="2" id="KW-0548">Nucleotidyltransferase</keyword>
<reference evidence="2 3" key="1">
    <citation type="submission" date="2013-02" db="EMBL/GenBank/DDBJ databases">
        <title>Co-occurrence of anaerobic bacteria in colorectal carcinomas.</title>
        <authorList>
            <person name="Holt R.A."/>
            <person name="Warren R.L."/>
            <person name="Allen-Vercoe E."/>
            <person name="Pleasance S."/>
            <person name="Freeman D.J."/>
            <person name="Watson P."/>
            <person name="Moore R."/>
            <person name="Cochrane K."/>
        </authorList>
    </citation>
    <scope>NUCLEOTIDE SEQUENCE [LARGE SCALE GENOMIC DNA]</scope>
    <source>
        <strain evidence="2 3">CC57C</strain>
    </source>
</reference>
<dbReference type="CDD" id="cd02513">
    <property type="entry name" value="CMP-NeuAc_Synthase"/>
    <property type="match status" value="1"/>
</dbReference>
<name>M3IJJ2_9BACT</name>
<dbReference type="OrthoDB" id="9805604at2"/>
<comment type="similarity">
    <text evidence="1">Belongs to the CMP-NeuNAc synthase family.</text>
</comment>
<dbReference type="STRING" id="1073353.H740_07464"/>
<dbReference type="SUPFAM" id="SSF53448">
    <property type="entry name" value="Nucleotide-diphospho-sugar transferases"/>
    <property type="match status" value="1"/>
</dbReference>
<sequence length="227" mass="26328">MIAIVPARGGSKGLPGKNIKDLLGKPMIAYTIEEALKSKNISEVIISTDSREIEDVAIKYGAKSYFLRPEYLSGDHAKAIDNYIYTIDRLNECFGYDIKNFVVLQPTSPLRTVEDIDGAIKLFEDKNADSVISYTEEYHPVEWHKYITKDGKFENIFNENLLNRQEIRKSYFPNGAVFVFDYGLIKQKKYYSDNSYAYIMPRNRSIDVDTLEDFKYIEFLLLEEKDY</sequence>
<dbReference type="Pfam" id="PF02348">
    <property type="entry name" value="CTP_transf_3"/>
    <property type="match status" value="1"/>
</dbReference>
<evidence type="ECO:0000256" key="1">
    <source>
        <dbReference type="ARBA" id="ARBA00010726"/>
    </source>
</evidence>
<dbReference type="GO" id="GO:0008781">
    <property type="term" value="F:N-acylneuraminate cytidylyltransferase activity"/>
    <property type="evidence" value="ECO:0007669"/>
    <property type="project" value="TreeGrafter"/>
</dbReference>